<evidence type="ECO:0008006" key="3">
    <source>
        <dbReference type="Google" id="ProtNLM"/>
    </source>
</evidence>
<organism evidence="1 2">
    <name type="scientific">Actimicrobium antarcticum</name>
    <dbReference type="NCBI Taxonomy" id="1051899"/>
    <lineage>
        <taxon>Bacteria</taxon>
        <taxon>Pseudomonadati</taxon>
        <taxon>Pseudomonadota</taxon>
        <taxon>Betaproteobacteria</taxon>
        <taxon>Burkholderiales</taxon>
        <taxon>Oxalobacteraceae</taxon>
        <taxon>Actimicrobium</taxon>
    </lineage>
</organism>
<dbReference type="SUPFAM" id="SSF69635">
    <property type="entry name" value="Type III secretory system chaperone-like"/>
    <property type="match status" value="1"/>
</dbReference>
<dbReference type="Gene3D" id="3.30.1460.10">
    <property type="match status" value="1"/>
</dbReference>
<protein>
    <recommendedName>
        <fullName evidence="3">Tir chaperone protein (CesT) family protein</fullName>
    </recommendedName>
</protein>
<name>A0ABP7SZA2_9BURK</name>
<accession>A0ABP7SZA2</accession>
<gene>
    <name evidence="1" type="ORF">GCM10022212_13380</name>
</gene>
<dbReference type="InterPro" id="IPR010261">
    <property type="entry name" value="Tir_chaperone"/>
</dbReference>
<evidence type="ECO:0000313" key="1">
    <source>
        <dbReference type="EMBL" id="GAA4018733.1"/>
    </source>
</evidence>
<comment type="caution">
    <text evidence="1">The sequence shown here is derived from an EMBL/GenBank/DDBJ whole genome shotgun (WGS) entry which is preliminary data.</text>
</comment>
<evidence type="ECO:0000313" key="2">
    <source>
        <dbReference type="Proteomes" id="UP001501353"/>
    </source>
</evidence>
<dbReference type="CDD" id="cd17020">
    <property type="entry name" value="T3SC_IA_ShcM-like"/>
    <property type="match status" value="1"/>
</dbReference>
<keyword evidence="2" id="KW-1185">Reference proteome</keyword>
<dbReference type="Pfam" id="PF05932">
    <property type="entry name" value="CesT"/>
    <property type="match status" value="1"/>
</dbReference>
<reference evidence="2" key="1">
    <citation type="journal article" date="2019" name="Int. J. Syst. Evol. Microbiol.">
        <title>The Global Catalogue of Microorganisms (GCM) 10K type strain sequencing project: providing services to taxonomists for standard genome sequencing and annotation.</title>
        <authorList>
            <consortium name="The Broad Institute Genomics Platform"/>
            <consortium name="The Broad Institute Genome Sequencing Center for Infectious Disease"/>
            <person name="Wu L."/>
            <person name="Ma J."/>
        </authorList>
    </citation>
    <scope>NUCLEOTIDE SEQUENCE [LARGE SCALE GENOMIC DNA]</scope>
    <source>
        <strain evidence="2">JCM 16673</strain>
    </source>
</reference>
<dbReference type="RefSeq" id="WP_344762499.1">
    <property type="nucleotide sequence ID" value="NZ_BAAAZE010000007.1"/>
</dbReference>
<dbReference type="EMBL" id="BAAAZE010000007">
    <property type="protein sequence ID" value="GAA4018733.1"/>
    <property type="molecule type" value="Genomic_DNA"/>
</dbReference>
<sequence length="144" mass="16311">MQQQFNAVVHAFCRAEKFNAPERLIEGESVELHGVEFSFVYDEEICADAMHLRVVFGNAPLKDETAIFRALLNENHLGYTGKGPGFCVSPASGLVLYMLQLRLCDATPAQLAGTMLYFTGKVKEWRSTYFLKSAVRRERRLQMT</sequence>
<dbReference type="Proteomes" id="UP001501353">
    <property type="component" value="Unassembled WGS sequence"/>
</dbReference>
<proteinExistence type="predicted"/>